<feature type="signal peptide" evidence="1">
    <location>
        <begin position="1"/>
        <end position="22"/>
    </location>
</feature>
<organism evidence="2 3">
    <name type="scientific">Chitiniphilus purpureus</name>
    <dbReference type="NCBI Taxonomy" id="2981137"/>
    <lineage>
        <taxon>Bacteria</taxon>
        <taxon>Pseudomonadati</taxon>
        <taxon>Pseudomonadota</taxon>
        <taxon>Betaproteobacteria</taxon>
        <taxon>Neisseriales</taxon>
        <taxon>Chitinibacteraceae</taxon>
        <taxon>Chitiniphilus</taxon>
    </lineage>
</organism>
<dbReference type="RefSeq" id="WP_263123244.1">
    <property type="nucleotide sequence ID" value="NZ_CP106753.1"/>
</dbReference>
<dbReference type="Pfam" id="PF04402">
    <property type="entry name" value="SIMPL"/>
    <property type="match status" value="1"/>
</dbReference>
<dbReference type="InterPro" id="IPR007497">
    <property type="entry name" value="SIMPL/DUF541"/>
</dbReference>
<keyword evidence="1" id="KW-0732">Signal</keyword>
<accession>A0ABY6DKG2</accession>
<dbReference type="EMBL" id="CP106753">
    <property type="protein sequence ID" value="UXY13946.1"/>
    <property type="molecule type" value="Genomic_DNA"/>
</dbReference>
<sequence length="237" mass="25700">MLRRNIALAVLATLTAAGTARAEPLNYNVVNLEASAQRAVSNDLAVATLFVEVNDNDPTRLANKVNRTLGAALKLVKQVPVVKNEGTGYATHPVYNPKTNRAEGWRGRGELRVSSRDFEAFSKLLGQLQQPLEGGQPLQLAGIHYAISDDARGQLENELIEESLKAFRQRADLISRSMAAKGWRTVNLNVNTQALMPPPMLKTMSVRYAAEADATQPPLEGGDSKVTVTVNGSIQVE</sequence>
<keyword evidence="3" id="KW-1185">Reference proteome</keyword>
<name>A0ABY6DKG2_9NEIS</name>
<feature type="chain" id="PRO_5045228986" evidence="1">
    <location>
        <begin position="23"/>
        <end position="237"/>
    </location>
</feature>
<dbReference type="Gene3D" id="3.30.70.2970">
    <property type="entry name" value="Protein of unknown function (DUF541), domain 2"/>
    <property type="match status" value="1"/>
</dbReference>
<dbReference type="Gene3D" id="3.30.110.170">
    <property type="entry name" value="Protein of unknown function (DUF541), domain 1"/>
    <property type="match status" value="1"/>
</dbReference>
<proteinExistence type="predicted"/>
<reference evidence="2" key="1">
    <citation type="submission" date="2022-10" db="EMBL/GenBank/DDBJ databases">
        <title>Chitiniphilus purpureus sp. nov., a novel chitin-degrading bacterium isolated from crawfish pond sediment.</title>
        <authorList>
            <person name="Li K."/>
        </authorList>
    </citation>
    <scope>NUCLEOTIDE SEQUENCE</scope>
    <source>
        <strain evidence="2">CD1</strain>
    </source>
</reference>
<dbReference type="PANTHER" id="PTHR34387">
    <property type="entry name" value="SLR1258 PROTEIN"/>
    <property type="match status" value="1"/>
</dbReference>
<dbReference type="InterPro" id="IPR052022">
    <property type="entry name" value="26kDa_periplasmic_antigen"/>
</dbReference>
<evidence type="ECO:0000256" key="1">
    <source>
        <dbReference type="SAM" id="SignalP"/>
    </source>
</evidence>
<dbReference type="Proteomes" id="UP001061302">
    <property type="component" value="Chromosome"/>
</dbReference>
<dbReference type="PANTHER" id="PTHR34387:SF1">
    <property type="entry name" value="PERIPLASMIC IMMUNOGENIC PROTEIN"/>
    <property type="match status" value="1"/>
</dbReference>
<protein>
    <submittedName>
        <fullName evidence="2">SIMPL domain-containing protein</fullName>
    </submittedName>
</protein>
<evidence type="ECO:0000313" key="2">
    <source>
        <dbReference type="EMBL" id="UXY13946.1"/>
    </source>
</evidence>
<evidence type="ECO:0000313" key="3">
    <source>
        <dbReference type="Proteomes" id="UP001061302"/>
    </source>
</evidence>
<gene>
    <name evidence="2" type="ORF">N8I74_11500</name>
</gene>